<dbReference type="SMART" id="SM00015">
    <property type="entry name" value="IQ"/>
    <property type="match status" value="4"/>
</dbReference>
<evidence type="ECO:0000256" key="5">
    <source>
        <dbReference type="ARBA" id="ARBA00023203"/>
    </source>
</evidence>
<feature type="region of interest" description="Disordered" evidence="7">
    <location>
        <begin position="650"/>
        <end position="671"/>
    </location>
</feature>
<evidence type="ECO:0000259" key="8">
    <source>
        <dbReference type="PROSITE" id="PS51456"/>
    </source>
</evidence>
<dbReference type="PROSITE" id="PS51456">
    <property type="entry name" value="MYOSIN_MOTOR"/>
    <property type="match status" value="1"/>
</dbReference>
<comment type="caution">
    <text evidence="10">The sequence shown here is derived from an EMBL/GenBank/DDBJ whole genome shotgun (WGS) entry which is preliminary data.</text>
</comment>
<keyword evidence="1 6" id="KW-0547">Nucleotide-binding</keyword>
<evidence type="ECO:0000313" key="10">
    <source>
        <dbReference type="EMBL" id="GMH72764.1"/>
    </source>
</evidence>
<dbReference type="Gene3D" id="1.20.120.720">
    <property type="entry name" value="Myosin VI head, motor domain, U50 subdomain"/>
    <property type="match status" value="1"/>
</dbReference>
<feature type="domain" description="TH1" evidence="9">
    <location>
        <begin position="1054"/>
        <end position="1247"/>
    </location>
</feature>
<dbReference type="Gene3D" id="1.10.10.820">
    <property type="match status" value="1"/>
</dbReference>
<dbReference type="GO" id="GO:0000146">
    <property type="term" value="F:microfilament motor activity"/>
    <property type="evidence" value="ECO:0007669"/>
    <property type="project" value="TreeGrafter"/>
</dbReference>
<dbReference type="GO" id="GO:0016020">
    <property type="term" value="C:membrane"/>
    <property type="evidence" value="ECO:0007669"/>
    <property type="project" value="TreeGrafter"/>
</dbReference>
<dbReference type="Pfam" id="PF06017">
    <property type="entry name" value="Myosin_TH1"/>
    <property type="match status" value="1"/>
</dbReference>
<dbReference type="Proteomes" id="UP001165082">
    <property type="component" value="Unassembled WGS sequence"/>
</dbReference>
<comment type="similarity">
    <text evidence="6">Belongs to the TRAFAC class myosin-kinesin ATPase superfamily. Myosin family.</text>
</comment>
<keyword evidence="2 6" id="KW-0067">ATP-binding</keyword>
<evidence type="ECO:0000259" key="9">
    <source>
        <dbReference type="PROSITE" id="PS51757"/>
    </source>
</evidence>
<sequence>MQIKRKTINRRVSQPINTYLSVLDKVIAEAAAAEEARKESDIPQQEIVKNVWLTKDNKTWSLENLDLDSPPPPPETSHPFDPSHMKDFEDASLINNLHEAPLLYLLLRRFSEQNIYTNCSDVLISVNPYRKIEGMYTDDKIKEVYDNSSLEKPVTLSPHVYHTANNAYSVMMNGVPNRESKENQSVIISGESGAGKTEAAKQVMKYLISASRLKNSEKASGDDMDQIQASLMQSNVILEAFGNAKTLRNDNSSRFGKYIKLRYDETYTLRGAYTEHFLLEKTRLLQADKGERNYHVFYQLLAGLDDATKESLHLGDPADFSMLSCGDTLTVDGVDDGVEFESLAASLSTIGFTEQESSDLYALLASLLHLGNMTFKGDEDGGRTTLTSNSIPVDKLSNLLGVEMVALDNAVTVRNVRSGRGSIMSMNLDESQSKQGVNALIKHIYGSLFAWLIEKINVSNASNAHSSSFTSKAFIGILDIFGFEIMKYNSLSQLCINFANEKLQQQFNQQIFVLEKELYAKEGIPVDVITFRDNQPVIDLLEKKPAGIIPLLEEQSLLSRKPNTSQLISSFDKPHDGKHPNYQKARFGNDDFVIKHFAGDVQYSGDALIEKNNDSLHDDLKILINNSTNDFLVNTTTDFKREGKSGHLVSVNDFTDHGADEEEEEEGGNKKTKLAAANTVTSVFRSQLSKLVATLTSTEPHYIKCIKPNSSKSATTANDELVLEQLRYSGVLEVVRIRREGFPIRLSFKEFHKRFEILCFKDDFPAFRKATPADNEAAATFICEKCLDPDDFAHGKTKVFMRNGIQEKLLSLVQNVFKAMAVKIQARLRTKKEVANFRVVKKSTVKMQLVIRMIQAKVKFQKQKKIAIRTQALVRCRQNRTLYQKKRQSAQKIAAVVRGHQASEGFKQTKASIKLQAKLRSQYAQKQLKKAKKAQATIGANIRAKQGKKKYDETREVLIMLQSIERQRAARKSFKATKRSTLKIQSIYRMVHAAVIFKRQRKAAVMLEAAQRRIQQSRIYRKQKEAALLLHNAVRRFCAMAKLEHLKMGLFSGKKRRNNSVVYLPQGDYIKAREDAMLMNWLKEGNDKEDEDPEIVFADSVQKFNRKGKRQERHVILTKKYCYFMDKNKTKSCYCLADYDVTGSSLSTMADDFVVLHLKGERDLLLTCEHKTEMIMIMAKVVRETLKEDFPITCSDSFTFQTYGGGFSRSNELKDVNVKFYEDDDVSEAEKWSLAISDGGSNFAVSVAPALGSEALHPLGVPRAAKFQVNVGGRKKTNAPPMDKSKSKKGGGLLSGLSSKVIGMGRSTSKSLSRARSSISGKSTGTKTTEEEDRDSSDDEMVSGVNTFRGESALAK</sequence>
<dbReference type="SMART" id="SM00242">
    <property type="entry name" value="MYSc"/>
    <property type="match status" value="1"/>
</dbReference>
<keyword evidence="5 6" id="KW-0009">Actin-binding</keyword>
<gene>
    <name evidence="10" type="ORF">TrRE_jg13007</name>
</gene>
<feature type="compositionally biased region" description="Low complexity" evidence="7">
    <location>
        <begin position="1295"/>
        <end position="1327"/>
    </location>
</feature>
<accession>A0A9W7AJ77</accession>
<feature type="domain" description="Myosin motor" evidence="8">
    <location>
        <begin position="86"/>
        <end position="815"/>
    </location>
</feature>
<feature type="region of interest" description="Disordered" evidence="7">
    <location>
        <begin position="1270"/>
        <end position="1356"/>
    </location>
</feature>
<evidence type="ECO:0000256" key="3">
    <source>
        <dbReference type="ARBA" id="ARBA00023123"/>
    </source>
</evidence>
<feature type="region of interest" description="Actin-binding" evidence="6">
    <location>
        <begin position="688"/>
        <end position="710"/>
    </location>
</feature>
<keyword evidence="11" id="KW-1185">Reference proteome</keyword>
<feature type="region of interest" description="Disordered" evidence="7">
    <location>
        <begin position="64"/>
        <end position="84"/>
    </location>
</feature>
<proteinExistence type="inferred from homology"/>
<dbReference type="Gene3D" id="3.40.850.10">
    <property type="entry name" value="Kinesin motor domain"/>
    <property type="match status" value="1"/>
</dbReference>
<dbReference type="InterPro" id="IPR001609">
    <property type="entry name" value="Myosin_head_motor_dom-like"/>
</dbReference>
<dbReference type="OrthoDB" id="6108017at2759"/>
<name>A0A9W7AJ77_9STRA</name>
<dbReference type="PROSITE" id="PS50096">
    <property type="entry name" value="IQ"/>
    <property type="match status" value="3"/>
</dbReference>
<dbReference type="Gene3D" id="1.20.58.530">
    <property type="match status" value="1"/>
</dbReference>
<keyword evidence="4 6" id="KW-0505">Motor protein</keyword>
<dbReference type="GO" id="GO:0005524">
    <property type="term" value="F:ATP binding"/>
    <property type="evidence" value="ECO:0007669"/>
    <property type="project" value="UniProtKB-UniRule"/>
</dbReference>
<dbReference type="Pfam" id="PF00063">
    <property type="entry name" value="Myosin_head"/>
    <property type="match status" value="1"/>
</dbReference>
<dbReference type="InterPro" id="IPR027417">
    <property type="entry name" value="P-loop_NTPase"/>
</dbReference>
<dbReference type="GO" id="GO:0007015">
    <property type="term" value="P:actin filament organization"/>
    <property type="evidence" value="ECO:0007669"/>
    <property type="project" value="TreeGrafter"/>
</dbReference>
<dbReference type="InterPro" id="IPR036961">
    <property type="entry name" value="Kinesin_motor_dom_sf"/>
</dbReference>
<evidence type="ECO:0000256" key="6">
    <source>
        <dbReference type="PROSITE-ProRule" id="PRU00782"/>
    </source>
</evidence>
<dbReference type="PANTHER" id="PTHR13140">
    <property type="entry name" value="MYOSIN"/>
    <property type="match status" value="1"/>
</dbReference>
<dbReference type="SUPFAM" id="SSF52540">
    <property type="entry name" value="P-loop containing nucleoside triphosphate hydrolases"/>
    <property type="match status" value="1"/>
</dbReference>
<dbReference type="GO" id="GO:0051015">
    <property type="term" value="F:actin filament binding"/>
    <property type="evidence" value="ECO:0007669"/>
    <property type="project" value="TreeGrafter"/>
</dbReference>
<dbReference type="Gene3D" id="1.20.5.4820">
    <property type="match status" value="1"/>
</dbReference>
<feature type="compositionally biased region" description="Acidic residues" evidence="7">
    <location>
        <begin position="1330"/>
        <end position="1341"/>
    </location>
</feature>
<dbReference type="EMBL" id="BRXZ01001502">
    <property type="protein sequence ID" value="GMH72764.1"/>
    <property type="molecule type" value="Genomic_DNA"/>
</dbReference>
<dbReference type="PANTHER" id="PTHR13140:SF845">
    <property type="entry name" value="MYOSIN-LIKE PROTEIN"/>
    <property type="match status" value="1"/>
</dbReference>
<dbReference type="GO" id="GO:0016459">
    <property type="term" value="C:myosin complex"/>
    <property type="evidence" value="ECO:0007669"/>
    <property type="project" value="UniProtKB-KW"/>
</dbReference>
<reference evidence="10" key="1">
    <citation type="submission" date="2022-07" db="EMBL/GenBank/DDBJ databases">
        <title>Genome analysis of Parmales, a sister group of diatoms, reveals the evolutionary specialization of diatoms from phago-mixotrophs to photoautotrophs.</title>
        <authorList>
            <person name="Ban H."/>
            <person name="Sato S."/>
            <person name="Yoshikawa S."/>
            <person name="Kazumasa Y."/>
            <person name="Nakamura Y."/>
            <person name="Ichinomiya M."/>
            <person name="Saitoh K."/>
            <person name="Sato N."/>
            <person name="Blanc-Mathieu R."/>
            <person name="Endo H."/>
            <person name="Kuwata A."/>
            <person name="Ogata H."/>
        </authorList>
    </citation>
    <scope>NUCLEOTIDE SEQUENCE</scope>
</reference>
<evidence type="ECO:0000256" key="4">
    <source>
        <dbReference type="ARBA" id="ARBA00023175"/>
    </source>
</evidence>
<dbReference type="PRINTS" id="PR00193">
    <property type="entry name" value="MYOSINHEAVY"/>
</dbReference>
<dbReference type="InterPro" id="IPR000048">
    <property type="entry name" value="IQ_motif_EF-hand-BS"/>
</dbReference>
<evidence type="ECO:0000313" key="11">
    <source>
        <dbReference type="Proteomes" id="UP001165082"/>
    </source>
</evidence>
<evidence type="ECO:0000256" key="1">
    <source>
        <dbReference type="ARBA" id="ARBA00022741"/>
    </source>
</evidence>
<evidence type="ECO:0000256" key="2">
    <source>
        <dbReference type="ARBA" id="ARBA00022840"/>
    </source>
</evidence>
<feature type="binding site" evidence="6">
    <location>
        <begin position="190"/>
        <end position="197"/>
    </location>
    <ligand>
        <name>ATP</name>
        <dbReference type="ChEBI" id="CHEBI:30616"/>
    </ligand>
</feature>
<dbReference type="FunFam" id="1.10.10.820:FF:000001">
    <property type="entry name" value="Myosin heavy chain"/>
    <property type="match status" value="1"/>
</dbReference>
<keyword evidence="3 6" id="KW-0518">Myosin</keyword>
<evidence type="ECO:0000256" key="7">
    <source>
        <dbReference type="SAM" id="MobiDB-lite"/>
    </source>
</evidence>
<dbReference type="PROSITE" id="PS51757">
    <property type="entry name" value="TH1"/>
    <property type="match status" value="1"/>
</dbReference>
<dbReference type="InterPro" id="IPR010926">
    <property type="entry name" value="Myosin_TH1"/>
</dbReference>
<organism evidence="10 11">
    <name type="scientific">Triparma retinervis</name>
    <dbReference type="NCBI Taxonomy" id="2557542"/>
    <lineage>
        <taxon>Eukaryota</taxon>
        <taxon>Sar</taxon>
        <taxon>Stramenopiles</taxon>
        <taxon>Ochrophyta</taxon>
        <taxon>Bolidophyceae</taxon>
        <taxon>Parmales</taxon>
        <taxon>Triparmaceae</taxon>
        <taxon>Triparma</taxon>
    </lineage>
</organism>
<protein>
    <submittedName>
        <fullName evidence="10">Uncharacterized protein</fullName>
    </submittedName>
</protein>
<dbReference type="GO" id="GO:0005737">
    <property type="term" value="C:cytoplasm"/>
    <property type="evidence" value="ECO:0007669"/>
    <property type="project" value="TreeGrafter"/>
</dbReference>